<protein>
    <submittedName>
        <fullName evidence="2">Putative ATP/GTP-binding protein</fullName>
    </submittedName>
</protein>
<evidence type="ECO:0000259" key="1">
    <source>
        <dbReference type="Pfam" id="PF11202"/>
    </source>
</evidence>
<dbReference type="AlphaFoldDB" id="A0A8B0SVF1"/>
<geneLocation type="plasmid" evidence="2">
    <name>p17-15-vir-like</name>
</geneLocation>
<feature type="domain" description="Cysteine protease StiP N-terminal" evidence="1">
    <location>
        <begin position="4"/>
        <end position="70"/>
    </location>
</feature>
<evidence type="ECO:0000313" key="2">
    <source>
        <dbReference type="EMBL" id="QTX15019.1"/>
    </source>
</evidence>
<reference evidence="2" key="1">
    <citation type="submission" date="2020-01" db="EMBL/GenBank/DDBJ databases">
        <authorList>
            <person name="Qin S."/>
        </authorList>
    </citation>
    <scope>NUCLEOTIDE SEQUENCE</scope>
    <source>
        <strain evidence="2">CVir17-16-YZ6g</strain>
        <plasmid evidence="2">p17-15-vir-like</plasmid>
    </source>
</reference>
<dbReference type="EMBL" id="MN956836">
    <property type="protein sequence ID" value="QTX15019.1"/>
    <property type="molecule type" value="Genomic_DNA"/>
</dbReference>
<keyword evidence="2" id="KW-0614">Plasmid</keyword>
<dbReference type="Pfam" id="PF11202">
    <property type="entry name" value="StiP"/>
    <property type="match status" value="1"/>
</dbReference>
<accession>A0A8B0SVF1</accession>
<dbReference type="InterPro" id="IPR011215">
    <property type="entry name" value="StiP_N"/>
</dbReference>
<name>A0A8B0SVF1_KLEPN</name>
<organism evidence="2">
    <name type="scientific">Klebsiella pneumoniae</name>
    <dbReference type="NCBI Taxonomy" id="573"/>
    <lineage>
        <taxon>Bacteria</taxon>
        <taxon>Pseudomonadati</taxon>
        <taxon>Pseudomonadota</taxon>
        <taxon>Gammaproteobacteria</taxon>
        <taxon>Enterobacterales</taxon>
        <taxon>Enterobacteriaceae</taxon>
        <taxon>Klebsiella/Raoultella group</taxon>
        <taxon>Klebsiella</taxon>
        <taxon>Klebsiella pneumoniae complex</taxon>
    </lineage>
</organism>
<proteinExistence type="predicted"/>
<sequence>MEMTPVDLKEELIQSGKMHYSDMLSREPEPTRWHSDLFTRALDSGAARLAREVSYLARELARRAGDEPIVLGQPRSELVFHWGGNAAPSSACDG</sequence>